<feature type="region of interest" description="Disordered" evidence="1">
    <location>
        <begin position="20"/>
        <end position="40"/>
    </location>
</feature>
<reference evidence="2 3" key="1">
    <citation type="submission" date="2016-11" db="EMBL/GenBank/DDBJ databases">
        <authorList>
            <person name="Jaros S."/>
            <person name="Januszkiewicz K."/>
            <person name="Wedrychowicz H."/>
        </authorList>
    </citation>
    <scope>NUCLEOTIDE SEQUENCE [LARGE SCALE GENOMIC DNA]</scope>
    <source>
        <strain evidence="2 3">DSM 100565</strain>
    </source>
</reference>
<dbReference type="EMBL" id="FQYO01000009">
    <property type="protein sequence ID" value="SHJ28664.1"/>
    <property type="molecule type" value="Genomic_DNA"/>
</dbReference>
<dbReference type="STRING" id="1447782.SAMN05444417_3487"/>
<evidence type="ECO:0000313" key="2">
    <source>
        <dbReference type="EMBL" id="SHJ28664.1"/>
    </source>
</evidence>
<sequence length="40" mass="4578">MLDAALLDLEDRPALYRRLAGQTRHLSKKKTRFNGRPGDP</sequence>
<keyword evidence="3" id="KW-1185">Reference proteome</keyword>
<gene>
    <name evidence="2" type="ORF">SAMN05444417_3487</name>
</gene>
<dbReference type="AlphaFoldDB" id="A0A1M6I2Z1"/>
<proteinExistence type="predicted"/>
<protein>
    <submittedName>
        <fullName evidence="2">Uncharacterized protein</fullName>
    </submittedName>
</protein>
<accession>A0A1M6I2Z1</accession>
<evidence type="ECO:0000256" key="1">
    <source>
        <dbReference type="SAM" id="MobiDB-lite"/>
    </source>
</evidence>
<dbReference type="Proteomes" id="UP000184292">
    <property type="component" value="Unassembled WGS sequence"/>
</dbReference>
<evidence type="ECO:0000313" key="3">
    <source>
        <dbReference type="Proteomes" id="UP000184292"/>
    </source>
</evidence>
<organism evidence="2 3">
    <name type="scientific">Wenxinia saemankumensis</name>
    <dbReference type="NCBI Taxonomy" id="1447782"/>
    <lineage>
        <taxon>Bacteria</taxon>
        <taxon>Pseudomonadati</taxon>
        <taxon>Pseudomonadota</taxon>
        <taxon>Alphaproteobacteria</taxon>
        <taxon>Rhodobacterales</taxon>
        <taxon>Roseobacteraceae</taxon>
        <taxon>Wenxinia</taxon>
    </lineage>
</organism>
<name>A0A1M6I2Z1_9RHOB</name>